<dbReference type="EMBL" id="CP097509">
    <property type="protein sequence ID" value="URE21839.1"/>
    <property type="molecule type" value="Genomic_DNA"/>
</dbReference>
<evidence type="ECO:0000256" key="7">
    <source>
        <dbReference type="ARBA" id="ARBA00023136"/>
    </source>
</evidence>
<keyword evidence="12" id="KW-1185">Reference proteome</keyword>
<evidence type="ECO:0000256" key="6">
    <source>
        <dbReference type="ARBA" id="ARBA00023034"/>
    </source>
</evidence>
<dbReference type="PANTHER" id="PTHR32285:SF42">
    <property type="entry name" value="PROTEIN TRICHOME BIREFRINGENCE-LIKE 37"/>
    <property type="match status" value="1"/>
</dbReference>
<dbReference type="OrthoDB" id="630188at2759"/>
<evidence type="ECO:0000256" key="1">
    <source>
        <dbReference type="ARBA" id="ARBA00004323"/>
    </source>
</evidence>
<keyword evidence="4" id="KW-0735">Signal-anchor</keyword>
<dbReference type="AlphaFoldDB" id="A0A9E7GTX3"/>
<evidence type="ECO:0000313" key="12">
    <source>
        <dbReference type="Proteomes" id="UP001055439"/>
    </source>
</evidence>
<name>A0A9E7GTX3_9LILI</name>
<evidence type="ECO:0000259" key="10">
    <source>
        <dbReference type="Pfam" id="PF14416"/>
    </source>
</evidence>
<feature type="domain" description="Trichome birefringence-like C-terminal" evidence="9">
    <location>
        <begin position="106"/>
        <end position="339"/>
    </location>
</feature>
<dbReference type="InterPro" id="IPR026057">
    <property type="entry name" value="TBL_C"/>
</dbReference>
<evidence type="ECO:0000256" key="3">
    <source>
        <dbReference type="ARBA" id="ARBA00022692"/>
    </source>
</evidence>
<feature type="domain" description="Trichome birefringence-like N-terminal" evidence="10">
    <location>
        <begin position="53"/>
        <end position="105"/>
    </location>
</feature>
<reference evidence="11" key="1">
    <citation type="submission" date="2022-05" db="EMBL/GenBank/DDBJ databases">
        <title>The Musa troglodytarum L. genome provides insights into the mechanism of non-climacteric behaviour and enrichment of carotenoids.</title>
        <authorList>
            <person name="Wang J."/>
        </authorList>
    </citation>
    <scope>NUCLEOTIDE SEQUENCE</scope>
    <source>
        <tissue evidence="11">Leaf</tissue>
    </source>
</reference>
<protein>
    <recommendedName>
        <fullName evidence="13">Trichome birefringence-like N-terminal domain-containing protein</fullName>
    </recommendedName>
</protein>
<comment type="subcellular location">
    <subcellularLocation>
        <location evidence="1">Golgi apparatus membrane</location>
        <topology evidence="1">Single-pass type II membrane protein</topology>
    </subcellularLocation>
</comment>
<dbReference type="PANTHER" id="PTHR32285">
    <property type="entry name" value="PROTEIN TRICHOME BIREFRINGENCE-LIKE 9-RELATED"/>
    <property type="match status" value="1"/>
</dbReference>
<gene>
    <name evidence="11" type="ORF">MUK42_13106</name>
</gene>
<accession>A0A9E7GTX3</accession>
<evidence type="ECO:0008006" key="13">
    <source>
        <dbReference type="Google" id="ProtNLM"/>
    </source>
</evidence>
<keyword evidence="8" id="KW-0732">Signal</keyword>
<sequence>MRSRAQWSFVLLCALLSVLIASLNGTATESFRHTHHLSNGTSPGRRAGASGISCNMFRGSWVYDESDPLYDSSTCPFLDPEFDCQRYGRPDKSYLKYRWKPDACELPRFNGLDLLRRWKGKKIMFVGDSISVNQWQSLVCMLHAAVPDAKTTYKKNDTLSTITFTDYGVSVIRYQSTYLVDIVEERIGRVLRLDSIQSGAAWLGVDVLVFNTWHWWTHKGEKPTVWDYVRDGDQVHKDMDRLVAFNKGLTTWAKWVDANINPAATKVFFQGISPTHYKLREQNGGIRTQRTVTDKRNHSEEMHIRLLTVEIILAWTAATGVSLAFQILGIRSCMQHFFDGNDTCNKNGAKTTKACNWQPVSKNYLL</sequence>
<keyword evidence="7" id="KW-0472">Membrane</keyword>
<feature type="signal peptide" evidence="8">
    <location>
        <begin position="1"/>
        <end position="25"/>
    </location>
</feature>
<feature type="chain" id="PRO_5039459375" description="Trichome birefringence-like N-terminal domain-containing protein" evidence="8">
    <location>
        <begin position="26"/>
        <end position="366"/>
    </location>
</feature>
<evidence type="ECO:0000256" key="4">
    <source>
        <dbReference type="ARBA" id="ARBA00022968"/>
    </source>
</evidence>
<dbReference type="Pfam" id="PF14416">
    <property type="entry name" value="PMR5N"/>
    <property type="match status" value="1"/>
</dbReference>
<keyword evidence="5" id="KW-1133">Transmembrane helix</keyword>
<evidence type="ECO:0000259" key="9">
    <source>
        <dbReference type="Pfam" id="PF13839"/>
    </source>
</evidence>
<organism evidence="11 12">
    <name type="scientific">Musa troglodytarum</name>
    <name type="common">fe'i banana</name>
    <dbReference type="NCBI Taxonomy" id="320322"/>
    <lineage>
        <taxon>Eukaryota</taxon>
        <taxon>Viridiplantae</taxon>
        <taxon>Streptophyta</taxon>
        <taxon>Embryophyta</taxon>
        <taxon>Tracheophyta</taxon>
        <taxon>Spermatophyta</taxon>
        <taxon>Magnoliopsida</taxon>
        <taxon>Liliopsida</taxon>
        <taxon>Zingiberales</taxon>
        <taxon>Musaceae</taxon>
        <taxon>Musa</taxon>
    </lineage>
</organism>
<dbReference type="GO" id="GO:1990538">
    <property type="term" value="F:xylan O-acetyltransferase activity"/>
    <property type="evidence" value="ECO:0007669"/>
    <property type="project" value="UniProtKB-ARBA"/>
</dbReference>
<evidence type="ECO:0000256" key="5">
    <source>
        <dbReference type="ARBA" id="ARBA00022989"/>
    </source>
</evidence>
<dbReference type="Proteomes" id="UP001055439">
    <property type="component" value="Chromosome 7"/>
</dbReference>
<comment type="similarity">
    <text evidence="2">Belongs to the PC-esterase family. TBL subfamily.</text>
</comment>
<evidence type="ECO:0000256" key="8">
    <source>
        <dbReference type="SAM" id="SignalP"/>
    </source>
</evidence>
<proteinExistence type="inferred from homology"/>
<keyword evidence="3" id="KW-0812">Transmembrane</keyword>
<dbReference type="Pfam" id="PF13839">
    <property type="entry name" value="PC-Esterase"/>
    <property type="match status" value="1"/>
</dbReference>
<keyword evidence="6" id="KW-0333">Golgi apparatus</keyword>
<dbReference type="InterPro" id="IPR025846">
    <property type="entry name" value="TBL_N"/>
</dbReference>
<dbReference type="InterPro" id="IPR029962">
    <property type="entry name" value="TBL"/>
</dbReference>
<evidence type="ECO:0000313" key="11">
    <source>
        <dbReference type="EMBL" id="URE21839.1"/>
    </source>
</evidence>
<evidence type="ECO:0000256" key="2">
    <source>
        <dbReference type="ARBA" id="ARBA00007727"/>
    </source>
</evidence>
<dbReference type="GO" id="GO:0000139">
    <property type="term" value="C:Golgi membrane"/>
    <property type="evidence" value="ECO:0007669"/>
    <property type="project" value="UniProtKB-SubCell"/>
</dbReference>